<evidence type="ECO:0000256" key="7">
    <source>
        <dbReference type="ARBA" id="ARBA00023136"/>
    </source>
</evidence>
<dbReference type="EMBL" id="JACHMB010000001">
    <property type="protein sequence ID" value="MBB5773659.1"/>
    <property type="molecule type" value="Genomic_DNA"/>
</dbReference>
<dbReference type="PANTHER" id="PTHR43297:SF2">
    <property type="entry name" value="DIPEPTIDE TRANSPORT ATP-BINDING PROTEIN DPPD"/>
    <property type="match status" value="1"/>
</dbReference>
<dbReference type="InterPro" id="IPR050388">
    <property type="entry name" value="ABC_Ni/Peptide_Import"/>
</dbReference>
<dbReference type="InterPro" id="IPR027417">
    <property type="entry name" value="P-loop_NTPase"/>
</dbReference>
<protein>
    <submittedName>
        <fullName evidence="9">ABC-type dipeptide/oligopeptide/nickel transport system ATPase component</fullName>
    </submittedName>
</protein>
<gene>
    <name evidence="9" type="ORF">HD596_000415</name>
</gene>
<dbReference type="PROSITE" id="PS00211">
    <property type="entry name" value="ABC_TRANSPORTER_1"/>
    <property type="match status" value="1"/>
</dbReference>
<evidence type="ECO:0000256" key="1">
    <source>
        <dbReference type="ARBA" id="ARBA00004202"/>
    </source>
</evidence>
<keyword evidence="4" id="KW-1003">Cell membrane</keyword>
<reference evidence="9 10" key="1">
    <citation type="submission" date="2020-08" db="EMBL/GenBank/DDBJ databases">
        <title>Sequencing the genomes of 1000 actinobacteria strains.</title>
        <authorList>
            <person name="Klenk H.-P."/>
        </authorList>
    </citation>
    <scope>NUCLEOTIDE SEQUENCE [LARGE SCALE GENOMIC DNA]</scope>
    <source>
        <strain evidence="9 10">DSM 45507</strain>
    </source>
</reference>
<keyword evidence="6" id="KW-0067">ATP-binding</keyword>
<dbReference type="Proteomes" id="UP000579153">
    <property type="component" value="Unassembled WGS sequence"/>
</dbReference>
<sequence length="251" mass="26833">MVLGGEDVSYHSRDGITLAVRGVDLDVRPGEIVALAGESGSGKSTLAQAVVGLLPPGGRIDEGRIGFGTHDLAALSERELRAVRGHQIGLIPRDPGVSLNPVHRVGDQVAETLRIHGLATRTSARGAAIELLGRAGLPDPETRARQYPHELSGGMRQRVLIAIAIAARPRLIIADEPTSALDVTVQRVILDDMQRLAEENGTAVLLVTHDLGVAADRAHRLAVMHEGRIVECGPVAEVLRRPRAPYPRRLK</sequence>
<dbReference type="PANTHER" id="PTHR43297">
    <property type="entry name" value="OLIGOPEPTIDE TRANSPORT ATP-BINDING PROTEIN APPD"/>
    <property type="match status" value="1"/>
</dbReference>
<evidence type="ECO:0000256" key="2">
    <source>
        <dbReference type="ARBA" id="ARBA00005417"/>
    </source>
</evidence>
<comment type="caution">
    <text evidence="9">The sequence shown here is derived from an EMBL/GenBank/DDBJ whole genome shotgun (WGS) entry which is preliminary data.</text>
</comment>
<dbReference type="GO" id="GO:0005524">
    <property type="term" value="F:ATP binding"/>
    <property type="evidence" value="ECO:0007669"/>
    <property type="project" value="UniProtKB-KW"/>
</dbReference>
<accession>A0A7W9FY06</accession>
<keyword evidence="7" id="KW-0472">Membrane</keyword>
<evidence type="ECO:0000256" key="3">
    <source>
        <dbReference type="ARBA" id="ARBA00022448"/>
    </source>
</evidence>
<evidence type="ECO:0000313" key="9">
    <source>
        <dbReference type="EMBL" id="MBB5773659.1"/>
    </source>
</evidence>
<dbReference type="SUPFAM" id="SSF52540">
    <property type="entry name" value="P-loop containing nucleoside triphosphate hydrolases"/>
    <property type="match status" value="1"/>
</dbReference>
<keyword evidence="5" id="KW-0547">Nucleotide-binding</keyword>
<name>A0A7W9FY06_9ACTN</name>
<dbReference type="RefSeq" id="WP_185067609.1">
    <property type="nucleotide sequence ID" value="NZ_JACHMB010000001.1"/>
</dbReference>
<feature type="domain" description="ABC transporter" evidence="8">
    <location>
        <begin position="3"/>
        <end position="251"/>
    </location>
</feature>
<dbReference type="GO" id="GO:0005886">
    <property type="term" value="C:plasma membrane"/>
    <property type="evidence" value="ECO:0007669"/>
    <property type="project" value="UniProtKB-SubCell"/>
</dbReference>
<evidence type="ECO:0000256" key="6">
    <source>
        <dbReference type="ARBA" id="ARBA00022840"/>
    </source>
</evidence>
<evidence type="ECO:0000313" key="10">
    <source>
        <dbReference type="Proteomes" id="UP000579153"/>
    </source>
</evidence>
<comment type="subcellular location">
    <subcellularLocation>
        <location evidence="1">Cell membrane</location>
        <topology evidence="1">Peripheral membrane protein</topology>
    </subcellularLocation>
</comment>
<evidence type="ECO:0000259" key="8">
    <source>
        <dbReference type="PROSITE" id="PS50893"/>
    </source>
</evidence>
<dbReference type="CDD" id="cd03257">
    <property type="entry name" value="ABC_NikE_OppD_transporters"/>
    <property type="match status" value="1"/>
</dbReference>
<dbReference type="AlphaFoldDB" id="A0A7W9FY06"/>
<evidence type="ECO:0000256" key="4">
    <source>
        <dbReference type="ARBA" id="ARBA00022475"/>
    </source>
</evidence>
<organism evidence="9 10">
    <name type="scientific">Nonomuraea jabiensis</name>
    <dbReference type="NCBI Taxonomy" id="882448"/>
    <lineage>
        <taxon>Bacteria</taxon>
        <taxon>Bacillati</taxon>
        <taxon>Actinomycetota</taxon>
        <taxon>Actinomycetes</taxon>
        <taxon>Streptosporangiales</taxon>
        <taxon>Streptosporangiaceae</taxon>
        <taxon>Nonomuraea</taxon>
    </lineage>
</organism>
<dbReference type="InterPro" id="IPR003593">
    <property type="entry name" value="AAA+_ATPase"/>
</dbReference>
<dbReference type="SMART" id="SM00382">
    <property type="entry name" value="AAA"/>
    <property type="match status" value="1"/>
</dbReference>
<proteinExistence type="inferred from homology"/>
<evidence type="ECO:0000256" key="5">
    <source>
        <dbReference type="ARBA" id="ARBA00022741"/>
    </source>
</evidence>
<comment type="similarity">
    <text evidence="2">Belongs to the ABC transporter superfamily.</text>
</comment>
<keyword evidence="3" id="KW-0813">Transport</keyword>
<dbReference type="Pfam" id="PF00005">
    <property type="entry name" value="ABC_tran"/>
    <property type="match status" value="1"/>
</dbReference>
<dbReference type="InterPro" id="IPR003439">
    <property type="entry name" value="ABC_transporter-like_ATP-bd"/>
</dbReference>
<dbReference type="Gene3D" id="3.40.50.300">
    <property type="entry name" value="P-loop containing nucleotide triphosphate hydrolases"/>
    <property type="match status" value="1"/>
</dbReference>
<dbReference type="PROSITE" id="PS50893">
    <property type="entry name" value="ABC_TRANSPORTER_2"/>
    <property type="match status" value="1"/>
</dbReference>
<keyword evidence="10" id="KW-1185">Reference proteome</keyword>
<dbReference type="GO" id="GO:0016887">
    <property type="term" value="F:ATP hydrolysis activity"/>
    <property type="evidence" value="ECO:0007669"/>
    <property type="project" value="InterPro"/>
</dbReference>
<dbReference type="InterPro" id="IPR017871">
    <property type="entry name" value="ABC_transporter-like_CS"/>
</dbReference>